<feature type="transmembrane region" description="Helical" evidence="2">
    <location>
        <begin position="175"/>
        <end position="194"/>
    </location>
</feature>
<feature type="transmembrane region" description="Helical" evidence="2">
    <location>
        <begin position="149"/>
        <end position="168"/>
    </location>
</feature>
<keyword evidence="2" id="KW-0472">Membrane</keyword>
<protein>
    <submittedName>
        <fullName evidence="3">Unannotated protein</fullName>
    </submittedName>
</protein>
<evidence type="ECO:0000256" key="2">
    <source>
        <dbReference type="SAM" id="Phobius"/>
    </source>
</evidence>
<accession>A0A6J6PGS2</accession>
<proteinExistence type="predicted"/>
<organism evidence="3">
    <name type="scientific">freshwater metagenome</name>
    <dbReference type="NCBI Taxonomy" id="449393"/>
    <lineage>
        <taxon>unclassified sequences</taxon>
        <taxon>metagenomes</taxon>
        <taxon>ecological metagenomes</taxon>
    </lineage>
</organism>
<keyword evidence="2" id="KW-1133">Transmembrane helix</keyword>
<name>A0A6J6PGS2_9ZZZZ</name>
<feature type="region of interest" description="Disordered" evidence="1">
    <location>
        <begin position="1"/>
        <end position="42"/>
    </location>
</feature>
<dbReference type="AlphaFoldDB" id="A0A6J6PGS2"/>
<gene>
    <name evidence="3" type="ORF">UFOPK2579_00770</name>
</gene>
<sequence length="204" mass="21031">MADDDTTPDGPSIAPPRLRFRRRSTRPAVEATPDPAPEQPTVVLPAAPDAEATAARSASPLFVDEVLQELPQERVARRGVPVRLAVGSAGLLAGAGTVGLTAASLRLCEVVRGTSSCGGPGFLLLVGIMAAMVLLGGGVLRLLRVADPVSISFLGIGLTCVIALLFLVDDLLDPQMIVVIPAVAVLSFLAAHWVTSALVDPTDT</sequence>
<keyword evidence="2" id="KW-0812">Transmembrane</keyword>
<feature type="transmembrane region" description="Helical" evidence="2">
    <location>
        <begin position="122"/>
        <end position="143"/>
    </location>
</feature>
<reference evidence="3" key="1">
    <citation type="submission" date="2020-05" db="EMBL/GenBank/DDBJ databases">
        <authorList>
            <person name="Chiriac C."/>
            <person name="Salcher M."/>
            <person name="Ghai R."/>
            <person name="Kavagutti S V."/>
        </authorList>
    </citation>
    <scope>NUCLEOTIDE SEQUENCE</scope>
</reference>
<evidence type="ECO:0000256" key="1">
    <source>
        <dbReference type="SAM" id="MobiDB-lite"/>
    </source>
</evidence>
<evidence type="ECO:0000313" key="3">
    <source>
        <dbReference type="EMBL" id="CAB4697836.1"/>
    </source>
</evidence>
<dbReference type="EMBL" id="CAEZXR010000070">
    <property type="protein sequence ID" value="CAB4697836.1"/>
    <property type="molecule type" value="Genomic_DNA"/>
</dbReference>